<dbReference type="EC" id="3.1.4.4" evidence="3"/>
<dbReference type="GO" id="GO:0006793">
    <property type="term" value="P:phosphorus metabolic process"/>
    <property type="evidence" value="ECO:0007669"/>
    <property type="project" value="UniProtKB-ARBA"/>
</dbReference>
<evidence type="ECO:0000256" key="2">
    <source>
        <dbReference type="ARBA" id="ARBA00008664"/>
    </source>
</evidence>
<gene>
    <name evidence="8" type="ORF">CRV07_03875</name>
</gene>
<dbReference type="GO" id="GO:0016891">
    <property type="term" value="F:RNA endonuclease activity producing 5'-phosphomonoesters, hydrolytic mechanism"/>
    <property type="evidence" value="ECO:0007669"/>
    <property type="project" value="TreeGrafter"/>
</dbReference>
<keyword evidence="9" id="KW-1185">Reference proteome</keyword>
<evidence type="ECO:0000256" key="1">
    <source>
        <dbReference type="ARBA" id="ARBA00000798"/>
    </source>
</evidence>
<dbReference type="Gene3D" id="3.30.870.10">
    <property type="entry name" value="Endonuclease Chain A"/>
    <property type="match status" value="1"/>
</dbReference>
<dbReference type="InterPro" id="IPR025202">
    <property type="entry name" value="PLD-like_dom"/>
</dbReference>
<dbReference type="GO" id="GO:0004630">
    <property type="term" value="F:phospholipase D activity"/>
    <property type="evidence" value="ECO:0007669"/>
    <property type="project" value="UniProtKB-EC"/>
</dbReference>
<proteinExistence type="inferred from homology"/>
<dbReference type="PANTHER" id="PTHR43856">
    <property type="entry name" value="CARDIOLIPIN HYDROLASE"/>
    <property type="match status" value="1"/>
</dbReference>
<dbReference type="OrthoDB" id="9765044at2"/>
<dbReference type="EMBL" id="PDKK01000002">
    <property type="protein sequence ID" value="RXK07610.1"/>
    <property type="molecule type" value="Genomic_DNA"/>
</dbReference>
<dbReference type="RefSeq" id="WP_129086489.1">
    <property type="nucleotide sequence ID" value="NZ_CP053836.1"/>
</dbReference>
<evidence type="ECO:0000256" key="3">
    <source>
        <dbReference type="ARBA" id="ARBA00012027"/>
    </source>
</evidence>
<accession>A0A4Q1ATU6</accession>
<comment type="similarity">
    <text evidence="2">Belongs to the phospholipase D family.</text>
</comment>
<dbReference type="PROSITE" id="PS50035">
    <property type="entry name" value="PLD"/>
    <property type="match status" value="1"/>
</dbReference>
<dbReference type="InterPro" id="IPR051406">
    <property type="entry name" value="PLD_domain"/>
</dbReference>
<dbReference type="SMART" id="SM00155">
    <property type="entry name" value="PLDc"/>
    <property type="match status" value="1"/>
</dbReference>
<keyword evidence="6" id="KW-0443">Lipid metabolism</keyword>
<comment type="caution">
    <text evidence="8">The sequence shown here is derived from an EMBL/GenBank/DDBJ whole genome shotgun (WGS) entry which is preliminary data.</text>
</comment>
<evidence type="ECO:0000259" key="7">
    <source>
        <dbReference type="PROSITE" id="PS50035"/>
    </source>
</evidence>
<keyword evidence="4" id="KW-0378">Hydrolase</keyword>
<evidence type="ECO:0000313" key="8">
    <source>
        <dbReference type="EMBL" id="RXK07610.1"/>
    </source>
</evidence>
<dbReference type="Proteomes" id="UP000289758">
    <property type="component" value="Unassembled WGS sequence"/>
</dbReference>
<sequence length="308" mass="36970">MYSVAHFEDISYHIRRTLLSAKYSVKICVAWINGNIYNTIFQELNARGVNIEIIYNDDYINAKTPIIKLDKILLFPVLPRLRSALMHDKFCIIDDEILITGSFNWSINARNSFENIVIIYQDYKLIKQFLHEFEDLKNHFYYVQQNIPYKQKCTQCNSNTYNLGIFREEEGKYSDSVVQIWQICYANQHTKLISEQDEQFIHSWLLENDTDDFNDDENEYNKEIMLAELNSERKKTIEIQNYFNSSHNVPMHAIGQKILTNSTQHYKWNEAPDWEIKIIWRDMYFRKIIPSELYNDEQIENIIENYNY</sequence>
<evidence type="ECO:0000256" key="6">
    <source>
        <dbReference type="ARBA" id="ARBA00023098"/>
    </source>
</evidence>
<reference evidence="8 9" key="1">
    <citation type="submission" date="2017-10" db="EMBL/GenBank/DDBJ databases">
        <title>Genomics of the genus Arcobacter.</title>
        <authorList>
            <person name="Perez-Cataluna A."/>
            <person name="Figueras M.J."/>
        </authorList>
    </citation>
    <scope>NUCLEOTIDE SEQUENCE [LARGE SCALE GENOMIC DNA]</scope>
    <source>
        <strain evidence="8 9">CECT 8441</strain>
    </source>
</reference>
<keyword evidence="5" id="KW-0442">Lipid degradation</keyword>
<evidence type="ECO:0000256" key="5">
    <source>
        <dbReference type="ARBA" id="ARBA00022963"/>
    </source>
</evidence>
<dbReference type="Pfam" id="PF13091">
    <property type="entry name" value="PLDc_2"/>
    <property type="match status" value="1"/>
</dbReference>
<dbReference type="InterPro" id="IPR001736">
    <property type="entry name" value="PLipase_D/transphosphatidylase"/>
</dbReference>
<dbReference type="GO" id="GO:0016042">
    <property type="term" value="P:lipid catabolic process"/>
    <property type="evidence" value="ECO:0007669"/>
    <property type="project" value="UniProtKB-KW"/>
</dbReference>
<evidence type="ECO:0000313" key="9">
    <source>
        <dbReference type="Proteomes" id="UP000289758"/>
    </source>
</evidence>
<protein>
    <recommendedName>
        <fullName evidence="3">phospholipase D</fullName>
        <ecNumber evidence="3">3.1.4.4</ecNumber>
    </recommendedName>
</protein>
<comment type="catalytic activity">
    <reaction evidence="1">
        <text>a 1,2-diacyl-sn-glycero-3-phosphocholine + H2O = a 1,2-diacyl-sn-glycero-3-phosphate + choline + H(+)</text>
        <dbReference type="Rhea" id="RHEA:14445"/>
        <dbReference type="ChEBI" id="CHEBI:15354"/>
        <dbReference type="ChEBI" id="CHEBI:15377"/>
        <dbReference type="ChEBI" id="CHEBI:15378"/>
        <dbReference type="ChEBI" id="CHEBI:57643"/>
        <dbReference type="ChEBI" id="CHEBI:58608"/>
        <dbReference type="EC" id="3.1.4.4"/>
    </reaction>
</comment>
<dbReference type="SUPFAM" id="SSF56024">
    <property type="entry name" value="Phospholipase D/nuclease"/>
    <property type="match status" value="1"/>
</dbReference>
<name>A0A4Q1ATU6_9BACT</name>
<evidence type="ECO:0000256" key="4">
    <source>
        <dbReference type="ARBA" id="ARBA00022801"/>
    </source>
</evidence>
<feature type="domain" description="PLD phosphodiesterase" evidence="7">
    <location>
        <begin position="82"/>
        <end position="109"/>
    </location>
</feature>
<organism evidence="8 9">
    <name type="scientific">Halarcobacter ebronensis</name>
    <dbReference type="NCBI Taxonomy" id="1462615"/>
    <lineage>
        <taxon>Bacteria</taxon>
        <taxon>Pseudomonadati</taxon>
        <taxon>Campylobacterota</taxon>
        <taxon>Epsilonproteobacteria</taxon>
        <taxon>Campylobacterales</taxon>
        <taxon>Arcobacteraceae</taxon>
        <taxon>Halarcobacter</taxon>
    </lineage>
</organism>
<dbReference type="AlphaFoldDB" id="A0A4Q1ATU6"/>
<dbReference type="PANTHER" id="PTHR43856:SF1">
    <property type="entry name" value="MITOCHONDRIAL CARDIOLIPIN HYDROLASE"/>
    <property type="match status" value="1"/>
</dbReference>